<dbReference type="AlphaFoldDB" id="A0A0M5TIV4"/>
<evidence type="ECO:0000313" key="2">
    <source>
        <dbReference type="Proteomes" id="UP000059847"/>
    </source>
</evidence>
<keyword evidence="2" id="KW-1185">Reference proteome</keyword>
<name>A0A0M5TIV4_9GAMM</name>
<dbReference type="Proteomes" id="UP000059847">
    <property type="component" value="Chromosome"/>
</dbReference>
<reference evidence="1 2" key="1">
    <citation type="submission" date="2015-09" db="EMBL/GenBank/DDBJ databases">
        <title>Complete genome of Psychrobacter urativorans R10.10B.</title>
        <authorList>
            <person name="See-Too W.S."/>
            <person name="Chan K.G."/>
        </authorList>
    </citation>
    <scope>NUCLEOTIDE SEQUENCE [LARGE SCALE GENOMIC DNA]</scope>
    <source>
        <strain evidence="1 2">R10.10B</strain>
    </source>
</reference>
<evidence type="ECO:0000313" key="1">
    <source>
        <dbReference type="EMBL" id="ALF60575.1"/>
    </source>
</evidence>
<gene>
    <name evidence="1" type="ORF">AOC03_11405</name>
</gene>
<dbReference type="EMBL" id="CP012678">
    <property type="protein sequence ID" value="ALF60575.1"/>
    <property type="molecule type" value="Genomic_DNA"/>
</dbReference>
<dbReference type="OrthoDB" id="6663062at2"/>
<organism evidence="1 2">
    <name type="scientific">Psychrobacter urativorans</name>
    <dbReference type="NCBI Taxonomy" id="45610"/>
    <lineage>
        <taxon>Bacteria</taxon>
        <taxon>Pseudomonadati</taxon>
        <taxon>Pseudomonadota</taxon>
        <taxon>Gammaproteobacteria</taxon>
        <taxon>Moraxellales</taxon>
        <taxon>Moraxellaceae</taxon>
        <taxon>Psychrobacter</taxon>
    </lineage>
</organism>
<protein>
    <submittedName>
        <fullName evidence="1">Uncharacterized protein</fullName>
    </submittedName>
</protein>
<sequence length="807" mass="92820">MENEEGVRLKHMSVEDVSLVIKRLVPDDSPLAEQVQALVFELILLSPKYLLDMQEFISSADPILLSDDDFQAIISMVKTNKNTEAWAVSYMLAQFATDQKNKLFTDAYWQFMSKYLQIMLLIAQSDDNHYKKISKLGVRVRMALDTDSSQAGILKQLITIHASSNNAYKNLNDIEAYEKSKYREEKDASAKTDNIAKKIGEIRLAYEVAIKDKAFIERERRASRQDSEPKNVNDTRAARYTDETTRLIRIADYEHKDNVARPENIADDDPPALLDNDYAPPRAVAKSSQLQQFQVKTNYLHSKRNQLLLPSNTRVLPILSYQILFKKLWDVVIKGDLSERQVATVLLLSLLSGRQINVIASEISTNKSQRQFLVEDDSGETIIKNTINVTLNRRGKIKPHIKSDSNYFSLPLPHSIQAILQYKFEVKKDVIDELLKTLKSDLVLPSFSSQHIESALAFIIKHEIKQPLHADMITGVEVEHSSPLYYTSIEISSLLDTYQSALKILSDRCFKSFNDIYFHKIENTEVASKILNLKSHHLYQGYRYSCFIKMPIIASNINKKYVGSEMALDDKVCSNFFSLLNAHVQDYNGHLIRDAKNGRDTYIEQFNAYSLWLWHIIQIQTGIRPVNDVPGYLHQFNFMHDIYWVSDKAIRQGDDGGRLIPISHFLKIALQNYLIYLKQFASLHNPIYPNHQLRIEEILQSRIPLLQVFSYNPKGFVAISPGRIRRLLGSFLTHQDNWLRHQLRSMLTNKVDEVYICALFGHEHADQEMFHPMSSSSIMPYKSTLAAHLDEVVQELQLKQVEVTLYG</sequence>
<proteinExistence type="predicted"/>
<dbReference type="STRING" id="45610.AOC03_11405"/>
<dbReference type="RefSeq" id="WP_062536123.1">
    <property type="nucleotide sequence ID" value="NZ_CP012678.1"/>
</dbReference>
<dbReference type="KEGG" id="pur:AOC03_11405"/>
<accession>A0A0M5TIV4</accession>